<organism evidence="2">
    <name type="scientific">Anguilla anguilla</name>
    <name type="common">European freshwater eel</name>
    <name type="synonym">Muraena anguilla</name>
    <dbReference type="NCBI Taxonomy" id="7936"/>
    <lineage>
        <taxon>Eukaryota</taxon>
        <taxon>Metazoa</taxon>
        <taxon>Chordata</taxon>
        <taxon>Craniata</taxon>
        <taxon>Vertebrata</taxon>
        <taxon>Euteleostomi</taxon>
        <taxon>Actinopterygii</taxon>
        <taxon>Neopterygii</taxon>
        <taxon>Teleostei</taxon>
        <taxon>Anguilliformes</taxon>
        <taxon>Anguillidae</taxon>
        <taxon>Anguilla</taxon>
    </lineage>
</organism>
<name>A0A0E9RG13_ANGAN</name>
<sequence length="59" mass="6708">MANIQEYVMIYECSTSKIVLQCAFPSVQCLNFSFLPSSRLLFLVCCVIIVFNCNCSLFI</sequence>
<reference evidence="2" key="2">
    <citation type="journal article" date="2015" name="Fish Shellfish Immunol.">
        <title>Early steps in the European eel (Anguilla anguilla)-Vibrio vulnificus interaction in the gills: Role of the RtxA13 toxin.</title>
        <authorList>
            <person name="Callol A."/>
            <person name="Pajuelo D."/>
            <person name="Ebbesson L."/>
            <person name="Teles M."/>
            <person name="MacKenzie S."/>
            <person name="Amaro C."/>
        </authorList>
    </citation>
    <scope>NUCLEOTIDE SEQUENCE</scope>
</reference>
<reference evidence="2" key="1">
    <citation type="submission" date="2014-11" db="EMBL/GenBank/DDBJ databases">
        <authorList>
            <person name="Amaro Gonzalez C."/>
        </authorList>
    </citation>
    <scope>NUCLEOTIDE SEQUENCE</scope>
</reference>
<proteinExistence type="predicted"/>
<accession>A0A0E9RG13</accession>
<evidence type="ECO:0000256" key="1">
    <source>
        <dbReference type="SAM" id="Phobius"/>
    </source>
</evidence>
<keyword evidence="1" id="KW-1133">Transmembrane helix</keyword>
<dbReference type="AlphaFoldDB" id="A0A0E9RG13"/>
<keyword evidence="1" id="KW-0812">Transmembrane</keyword>
<keyword evidence="1" id="KW-0472">Membrane</keyword>
<evidence type="ECO:0000313" key="2">
    <source>
        <dbReference type="EMBL" id="JAH28044.1"/>
    </source>
</evidence>
<protein>
    <submittedName>
        <fullName evidence="2">Uncharacterized protein</fullName>
    </submittedName>
</protein>
<feature type="transmembrane region" description="Helical" evidence="1">
    <location>
        <begin position="40"/>
        <end position="58"/>
    </location>
</feature>
<dbReference type="EMBL" id="GBXM01080533">
    <property type="protein sequence ID" value="JAH28044.1"/>
    <property type="molecule type" value="Transcribed_RNA"/>
</dbReference>